<evidence type="ECO:0000313" key="2">
    <source>
        <dbReference type="Proteomes" id="UP001153269"/>
    </source>
</evidence>
<organism evidence="1 2">
    <name type="scientific">Pleuronectes platessa</name>
    <name type="common">European plaice</name>
    <dbReference type="NCBI Taxonomy" id="8262"/>
    <lineage>
        <taxon>Eukaryota</taxon>
        <taxon>Metazoa</taxon>
        <taxon>Chordata</taxon>
        <taxon>Craniata</taxon>
        <taxon>Vertebrata</taxon>
        <taxon>Euteleostomi</taxon>
        <taxon>Actinopterygii</taxon>
        <taxon>Neopterygii</taxon>
        <taxon>Teleostei</taxon>
        <taxon>Neoteleostei</taxon>
        <taxon>Acanthomorphata</taxon>
        <taxon>Carangaria</taxon>
        <taxon>Pleuronectiformes</taxon>
        <taxon>Pleuronectoidei</taxon>
        <taxon>Pleuronectidae</taxon>
        <taxon>Pleuronectes</taxon>
    </lineage>
</organism>
<gene>
    <name evidence="1" type="ORF">PLEPLA_LOCUS21639</name>
</gene>
<dbReference type="AlphaFoldDB" id="A0A9N7YPX6"/>
<evidence type="ECO:0000313" key="1">
    <source>
        <dbReference type="EMBL" id="CAB1433548.1"/>
    </source>
</evidence>
<dbReference type="Proteomes" id="UP001153269">
    <property type="component" value="Unassembled WGS sequence"/>
</dbReference>
<sequence length="106" mass="11367">MAPLRSCPGVRKGQQGKLRAAVTPAAVYNRLTLTGKGKGECPGELSQAPLAVMARDSCRAGDSEEEEEEEADRLIWDSSCVVCCHLGSTQLSLSVSSPLFNRRLMS</sequence>
<reference evidence="1" key="1">
    <citation type="submission" date="2020-03" db="EMBL/GenBank/DDBJ databases">
        <authorList>
            <person name="Weist P."/>
        </authorList>
    </citation>
    <scope>NUCLEOTIDE SEQUENCE</scope>
</reference>
<dbReference type="EMBL" id="CADEAL010001569">
    <property type="protein sequence ID" value="CAB1433548.1"/>
    <property type="molecule type" value="Genomic_DNA"/>
</dbReference>
<protein>
    <submittedName>
        <fullName evidence="1">Uncharacterized protein</fullName>
    </submittedName>
</protein>
<name>A0A9N7YPX6_PLEPL</name>
<accession>A0A9N7YPX6</accession>
<proteinExistence type="predicted"/>
<comment type="caution">
    <text evidence="1">The sequence shown here is derived from an EMBL/GenBank/DDBJ whole genome shotgun (WGS) entry which is preliminary data.</text>
</comment>
<keyword evidence="2" id="KW-1185">Reference proteome</keyword>